<reference evidence="2 3" key="1">
    <citation type="submission" date="2014-04" db="EMBL/GenBank/DDBJ databases">
        <authorList>
            <consortium name="DOE Joint Genome Institute"/>
            <person name="Kuo A."/>
            <person name="Kohler A."/>
            <person name="Costa M.D."/>
            <person name="Nagy L.G."/>
            <person name="Floudas D."/>
            <person name="Copeland A."/>
            <person name="Barry K.W."/>
            <person name="Cichocki N."/>
            <person name="Veneault-Fourrey C."/>
            <person name="LaButti K."/>
            <person name="Lindquist E.A."/>
            <person name="Lipzen A."/>
            <person name="Lundell T."/>
            <person name="Morin E."/>
            <person name="Murat C."/>
            <person name="Sun H."/>
            <person name="Tunlid A."/>
            <person name="Henrissat B."/>
            <person name="Grigoriev I.V."/>
            <person name="Hibbett D.S."/>
            <person name="Martin F."/>
            <person name="Nordberg H.P."/>
            <person name="Cantor M.N."/>
            <person name="Hua S.X."/>
        </authorList>
    </citation>
    <scope>NUCLEOTIDE SEQUENCE [LARGE SCALE GENOMIC DNA]</scope>
    <source>
        <strain evidence="2 3">441</strain>
    </source>
</reference>
<dbReference type="EMBL" id="KN833690">
    <property type="protein sequence ID" value="KIK29302.1"/>
    <property type="molecule type" value="Genomic_DNA"/>
</dbReference>
<evidence type="ECO:0000313" key="2">
    <source>
        <dbReference type="EMBL" id="KIK29302.1"/>
    </source>
</evidence>
<evidence type="ECO:0000256" key="1">
    <source>
        <dbReference type="SAM" id="MobiDB-lite"/>
    </source>
</evidence>
<feature type="compositionally biased region" description="Low complexity" evidence="1">
    <location>
        <begin position="72"/>
        <end position="92"/>
    </location>
</feature>
<accession>A0A0D0A4H0</accession>
<feature type="region of interest" description="Disordered" evidence="1">
    <location>
        <begin position="1"/>
        <end position="156"/>
    </location>
</feature>
<dbReference type="OrthoDB" id="2985494at2759"/>
<keyword evidence="3" id="KW-1185">Reference proteome</keyword>
<feature type="compositionally biased region" description="Polar residues" evidence="1">
    <location>
        <begin position="128"/>
        <end position="156"/>
    </location>
</feature>
<name>A0A0D0A4H0_9AGAM</name>
<feature type="compositionally biased region" description="Low complexity" evidence="1">
    <location>
        <begin position="31"/>
        <end position="42"/>
    </location>
</feature>
<proteinExistence type="predicted"/>
<gene>
    <name evidence="2" type="ORF">PISMIDRAFT_672752</name>
</gene>
<organism evidence="2 3">
    <name type="scientific">Pisolithus microcarpus 441</name>
    <dbReference type="NCBI Taxonomy" id="765257"/>
    <lineage>
        <taxon>Eukaryota</taxon>
        <taxon>Fungi</taxon>
        <taxon>Dikarya</taxon>
        <taxon>Basidiomycota</taxon>
        <taxon>Agaricomycotina</taxon>
        <taxon>Agaricomycetes</taxon>
        <taxon>Agaricomycetidae</taxon>
        <taxon>Boletales</taxon>
        <taxon>Sclerodermatineae</taxon>
        <taxon>Pisolithaceae</taxon>
        <taxon>Pisolithus</taxon>
    </lineage>
</organism>
<reference evidence="3" key="2">
    <citation type="submission" date="2015-01" db="EMBL/GenBank/DDBJ databases">
        <title>Evolutionary Origins and Diversification of the Mycorrhizal Mutualists.</title>
        <authorList>
            <consortium name="DOE Joint Genome Institute"/>
            <consortium name="Mycorrhizal Genomics Consortium"/>
            <person name="Kohler A."/>
            <person name="Kuo A."/>
            <person name="Nagy L.G."/>
            <person name="Floudas D."/>
            <person name="Copeland A."/>
            <person name="Barry K.W."/>
            <person name="Cichocki N."/>
            <person name="Veneault-Fourrey C."/>
            <person name="LaButti K."/>
            <person name="Lindquist E.A."/>
            <person name="Lipzen A."/>
            <person name="Lundell T."/>
            <person name="Morin E."/>
            <person name="Murat C."/>
            <person name="Riley R."/>
            <person name="Ohm R."/>
            <person name="Sun H."/>
            <person name="Tunlid A."/>
            <person name="Henrissat B."/>
            <person name="Grigoriev I.V."/>
            <person name="Hibbett D.S."/>
            <person name="Martin F."/>
        </authorList>
    </citation>
    <scope>NUCLEOTIDE SEQUENCE [LARGE SCALE GENOMIC DNA]</scope>
    <source>
        <strain evidence="3">441</strain>
    </source>
</reference>
<sequence>MEELPDDDEVSARNSPHRSTDRMRGGELRNASPVVSTSVASPNFTTPRLEPSSITLPPAPVVRLNPKPPRSSPKSKSTSPRVSPQSRSPSSTLFKPPAPNADESWRMTTSRVPQTVMRHSPDLPQSPPKASSSRLSAQNRSPTSTLLKPSTLSADENWRMTTGRSPQTAKVACPIPWQWLQQRLGLPEDMVYSLESLPGMDDLCFRVHIVDDMAFVYEPFTMDCPSASVLLDWGTQYDNTLTAQYIRNNLKTHRFFHTLILSANKDTWYYIGAHTWTPITLFPVWSAINDGNKRKVVNSLWARSHQKHSKEDIRQMLDDGRLDQFCVQVSSATLTSHSEAFAERLNYQKLT</sequence>
<feature type="compositionally biased region" description="Basic and acidic residues" evidence="1">
    <location>
        <begin position="18"/>
        <end position="27"/>
    </location>
</feature>
<protein>
    <submittedName>
        <fullName evidence="2">Uncharacterized protein</fullName>
    </submittedName>
</protein>
<evidence type="ECO:0000313" key="3">
    <source>
        <dbReference type="Proteomes" id="UP000054018"/>
    </source>
</evidence>
<dbReference type="AlphaFoldDB" id="A0A0D0A4H0"/>
<dbReference type="HOGENOM" id="CLU_050258_0_0_1"/>
<dbReference type="Proteomes" id="UP000054018">
    <property type="component" value="Unassembled WGS sequence"/>
</dbReference>